<reference evidence="2" key="1">
    <citation type="submission" date="2021-12" db="EMBL/GenBank/DDBJ databases">
        <authorList>
            <person name="Ulrich A."/>
        </authorList>
    </citation>
    <scope>NUCLEOTIDE SEQUENCE</scope>
    <source>
        <strain evidence="2">A1P009</strain>
    </source>
</reference>
<dbReference type="Proteomes" id="UP001430360">
    <property type="component" value="Unassembled WGS sequence"/>
</dbReference>
<dbReference type="Gene3D" id="3.10.450.50">
    <property type="match status" value="1"/>
</dbReference>
<gene>
    <name evidence="2" type="ORF">LTT95_07290</name>
</gene>
<sequence length="113" mass="12577">MSNQHKSSLRQANAAIARGDIDGFLAYCTDDIQWTTVGESTLDGKDAVREWMTDAYVEPPVFTVDHLIAEEDFVIALGSITVKAADGTETRYAYSDAWRFHDGKMAELRAFVI</sequence>
<reference evidence="2" key="2">
    <citation type="journal article" date="2022" name="Syst. Appl. Microbiol.">
        <title>Physiological and genomic characterisation of Luteimonas fraxinea sp. nov., a bacterial species associated with trees tolerant to ash dieback.</title>
        <authorList>
            <person name="Ulrich K."/>
            <person name="Becker R."/>
            <person name="Behrendt U."/>
            <person name="Kube M."/>
            <person name="Schneck V."/>
            <person name="Ulrich A."/>
        </authorList>
    </citation>
    <scope>NUCLEOTIDE SEQUENCE</scope>
    <source>
        <strain evidence="2">A1P009</strain>
    </source>
</reference>
<feature type="domain" description="SnoaL-like" evidence="1">
    <location>
        <begin position="10"/>
        <end position="107"/>
    </location>
</feature>
<dbReference type="SUPFAM" id="SSF54427">
    <property type="entry name" value="NTF2-like"/>
    <property type="match status" value="1"/>
</dbReference>
<dbReference type="InterPro" id="IPR037401">
    <property type="entry name" value="SnoaL-like"/>
</dbReference>
<evidence type="ECO:0000259" key="1">
    <source>
        <dbReference type="Pfam" id="PF12680"/>
    </source>
</evidence>
<name>A0ABS8UBY2_9GAMM</name>
<organism evidence="2 3">
    <name type="scientific">Luteimonas fraxinea</name>
    <dbReference type="NCBI Taxonomy" id="2901869"/>
    <lineage>
        <taxon>Bacteria</taxon>
        <taxon>Pseudomonadati</taxon>
        <taxon>Pseudomonadota</taxon>
        <taxon>Gammaproteobacteria</taxon>
        <taxon>Lysobacterales</taxon>
        <taxon>Lysobacteraceae</taxon>
        <taxon>Luteimonas</taxon>
    </lineage>
</organism>
<proteinExistence type="predicted"/>
<evidence type="ECO:0000313" key="2">
    <source>
        <dbReference type="EMBL" id="MCD9096744.1"/>
    </source>
</evidence>
<comment type="caution">
    <text evidence="2">The sequence shown here is derived from an EMBL/GenBank/DDBJ whole genome shotgun (WGS) entry which is preliminary data.</text>
</comment>
<dbReference type="EMBL" id="JAJQKU010000002">
    <property type="protein sequence ID" value="MCD9096744.1"/>
    <property type="molecule type" value="Genomic_DNA"/>
</dbReference>
<dbReference type="InterPro" id="IPR032710">
    <property type="entry name" value="NTF2-like_dom_sf"/>
</dbReference>
<evidence type="ECO:0000313" key="3">
    <source>
        <dbReference type="Proteomes" id="UP001430360"/>
    </source>
</evidence>
<accession>A0ABS8UBY2</accession>
<protein>
    <submittedName>
        <fullName evidence="2">Nuclear transport factor 2 family protein</fullName>
    </submittedName>
</protein>
<dbReference type="RefSeq" id="WP_232135644.1">
    <property type="nucleotide sequence ID" value="NZ_CP089507.1"/>
</dbReference>
<dbReference type="Pfam" id="PF12680">
    <property type="entry name" value="SnoaL_2"/>
    <property type="match status" value="1"/>
</dbReference>
<keyword evidence="3" id="KW-1185">Reference proteome</keyword>